<dbReference type="Proteomes" id="UP000295278">
    <property type="component" value="Unassembled WGS sequence"/>
</dbReference>
<gene>
    <name evidence="1" type="ORF">E0F89_08030</name>
</gene>
<evidence type="ECO:0000313" key="2">
    <source>
        <dbReference type="Proteomes" id="UP000295278"/>
    </source>
</evidence>
<reference evidence="1 2" key="1">
    <citation type="submission" date="2019-03" db="EMBL/GenBank/DDBJ databases">
        <title>Flavobacterium AT-3-2 sp. nov., isolated from arctic soil.</title>
        <authorList>
            <person name="Chaudhary D.K."/>
        </authorList>
    </citation>
    <scope>NUCLEOTIDE SEQUENCE [LARGE SCALE GENOMIC DNA]</scope>
    <source>
        <strain evidence="1 2">AT-3-2</strain>
    </source>
</reference>
<name>A0A4R5AWQ9_9FLAO</name>
<keyword evidence="2" id="KW-1185">Reference proteome</keyword>
<comment type="caution">
    <text evidence="1">The sequence shown here is derived from an EMBL/GenBank/DDBJ whole genome shotgun (WGS) entry which is preliminary data.</text>
</comment>
<accession>A0A4R5AWQ9</accession>
<sequence>MKDKIGLLFFLFCSFTIYSQKNYSFNYIIEYNFQKNETSKPEKRYLLTNSEDDSYSVYVYEEDNLNFKMDFKDEKGIRSISTIDKNDFFKAETMVLSCENIQYQKDKRKYDSARFDFINKKDTLINGISYQNYEMKYRKNAESKRYNRGISNYIVENNTDFHPPLMMFSSIFDVSATSKNRPNGIAKEIFSLSHDKKQYEFIYKLSQFAKIQKFLEIPAECD</sequence>
<evidence type="ECO:0000313" key="1">
    <source>
        <dbReference type="EMBL" id="TDD77521.1"/>
    </source>
</evidence>
<proteinExistence type="predicted"/>
<evidence type="ECO:0008006" key="3">
    <source>
        <dbReference type="Google" id="ProtNLM"/>
    </source>
</evidence>
<dbReference type="EMBL" id="SMFM01000002">
    <property type="protein sequence ID" value="TDD77521.1"/>
    <property type="molecule type" value="Genomic_DNA"/>
</dbReference>
<organism evidence="1 2">
    <name type="scientific">Flavobacterium caseinilyticum</name>
    <dbReference type="NCBI Taxonomy" id="2541732"/>
    <lineage>
        <taxon>Bacteria</taxon>
        <taxon>Pseudomonadati</taxon>
        <taxon>Bacteroidota</taxon>
        <taxon>Flavobacteriia</taxon>
        <taxon>Flavobacteriales</taxon>
        <taxon>Flavobacteriaceae</taxon>
        <taxon>Flavobacterium</taxon>
    </lineage>
</organism>
<protein>
    <recommendedName>
        <fullName evidence="3">GLPGLI family protein</fullName>
    </recommendedName>
</protein>
<dbReference type="RefSeq" id="WP_131909275.1">
    <property type="nucleotide sequence ID" value="NZ_SMFM01000002.1"/>
</dbReference>
<dbReference type="OrthoDB" id="1430565at2"/>
<dbReference type="AlphaFoldDB" id="A0A4R5AWQ9"/>